<keyword evidence="1 2" id="KW-0238">DNA-binding</keyword>
<dbReference type="GO" id="GO:0000976">
    <property type="term" value="F:transcription cis-regulatory region binding"/>
    <property type="evidence" value="ECO:0007669"/>
    <property type="project" value="TreeGrafter"/>
</dbReference>
<dbReference type="EMBL" id="SNXS01000005">
    <property type="protein sequence ID" value="TDP63482.1"/>
    <property type="molecule type" value="Genomic_DNA"/>
</dbReference>
<dbReference type="OrthoDB" id="9798857at2"/>
<evidence type="ECO:0000259" key="4">
    <source>
        <dbReference type="PROSITE" id="PS50977"/>
    </source>
</evidence>
<dbReference type="SUPFAM" id="SSF48498">
    <property type="entry name" value="Tetracyclin repressor-like, C-terminal domain"/>
    <property type="match status" value="1"/>
</dbReference>
<dbReference type="PROSITE" id="PS50977">
    <property type="entry name" value="HTH_TETR_2"/>
    <property type="match status" value="1"/>
</dbReference>
<dbReference type="RefSeq" id="WP_133702642.1">
    <property type="nucleotide sequence ID" value="NZ_SNXS01000005.1"/>
</dbReference>
<evidence type="ECO:0000256" key="2">
    <source>
        <dbReference type="PROSITE-ProRule" id="PRU00335"/>
    </source>
</evidence>
<keyword evidence="6" id="KW-1185">Reference proteome</keyword>
<dbReference type="PANTHER" id="PTHR30055">
    <property type="entry name" value="HTH-TYPE TRANSCRIPTIONAL REGULATOR RUTR"/>
    <property type="match status" value="1"/>
</dbReference>
<feature type="DNA-binding region" description="H-T-H motif" evidence="2">
    <location>
        <begin position="47"/>
        <end position="66"/>
    </location>
</feature>
<evidence type="ECO:0000256" key="1">
    <source>
        <dbReference type="ARBA" id="ARBA00023125"/>
    </source>
</evidence>
<dbReference type="InParanoid" id="A0A4R6QLC9"/>
<dbReference type="InterPro" id="IPR036271">
    <property type="entry name" value="Tet_transcr_reg_TetR-rel_C_sf"/>
</dbReference>
<dbReference type="Proteomes" id="UP000295361">
    <property type="component" value="Unassembled WGS sequence"/>
</dbReference>
<proteinExistence type="predicted"/>
<dbReference type="InterPro" id="IPR001647">
    <property type="entry name" value="HTH_TetR"/>
</dbReference>
<gene>
    <name evidence="5" type="ORF">DES47_105488</name>
</gene>
<dbReference type="InterPro" id="IPR009057">
    <property type="entry name" value="Homeodomain-like_sf"/>
</dbReference>
<dbReference type="AlphaFoldDB" id="A0A4R6QLC9"/>
<feature type="domain" description="HTH tetR-type" evidence="4">
    <location>
        <begin position="24"/>
        <end position="84"/>
    </location>
</feature>
<comment type="caution">
    <text evidence="5">The sequence shown here is derived from an EMBL/GenBank/DDBJ whole genome shotgun (WGS) entry which is preliminary data.</text>
</comment>
<sequence length="217" mass="23931">MPAKPLKAAATKTRNSAKGTESSRLSRDDWLDAAFDAVVDGGFDNVRVLAIADKLGVTRGSFYWHFSDHADLIKAVLERWRKRELEEDAQLQAQASNDARADLVQLLDVALARGGADLKDMRFELALRGLGRRDPEVARMLVEVDEARMELFETKFKRLTGDAKSATDLAVLFYLAVTGGVQALARPSGSGRVAEYIRSVISDYLIQRQGPPPDRGN</sequence>
<dbReference type="GO" id="GO:0003700">
    <property type="term" value="F:DNA-binding transcription factor activity"/>
    <property type="evidence" value="ECO:0007669"/>
    <property type="project" value="TreeGrafter"/>
</dbReference>
<dbReference type="Pfam" id="PF00440">
    <property type="entry name" value="TetR_N"/>
    <property type="match status" value="1"/>
</dbReference>
<evidence type="ECO:0000313" key="6">
    <source>
        <dbReference type="Proteomes" id="UP000295361"/>
    </source>
</evidence>
<reference evidence="5 6" key="1">
    <citation type="submission" date="2019-03" db="EMBL/GenBank/DDBJ databases">
        <title>Genomic Encyclopedia of Type Strains, Phase IV (KMG-IV): sequencing the most valuable type-strain genomes for metagenomic binning, comparative biology and taxonomic classification.</title>
        <authorList>
            <person name="Goeker M."/>
        </authorList>
    </citation>
    <scope>NUCLEOTIDE SEQUENCE [LARGE SCALE GENOMIC DNA]</scope>
    <source>
        <strain evidence="5 6">DSM 16998</strain>
    </source>
</reference>
<accession>A0A4R6QLC9</accession>
<protein>
    <submittedName>
        <fullName evidence="5">TetR family transcriptional regulator</fullName>
    </submittedName>
</protein>
<evidence type="ECO:0000313" key="5">
    <source>
        <dbReference type="EMBL" id="TDP63482.1"/>
    </source>
</evidence>
<feature type="compositionally biased region" description="Low complexity" evidence="3">
    <location>
        <begin position="1"/>
        <end position="13"/>
    </location>
</feature>
<dbReference type="Gene3D" id="1.10.357.10">
    <property type="entry name" value="Tetracycline Repressor, domain 2"/>
    <property type="match status" value="1"/>
</dbReference>
<organism evidence="5 6">
    <name type="scientific">Roseateles toxinivorans</name>
    <dbReference type="NCBI Taxonomy" id="270368"/>
    <lineage>
        <taxon>Bacteria</taxon>
        <taxon>Pseudomonadati</taxon>
        <taxon>Pseudomonadota</taxon>
        <taxon>Betaproteobacteria</taxon>
        <taxon>Burkholderiales</taxon>
        <taxon>Sphaerotilaceae</taxon>
        <taxon>Roseateles</taxon>
    </lineage>
</organism>
<dbReference type="SUPFAM" id="SSF46689">
    <property type="entry name" value="Homeodomain-like"/>
    <property type="match status" value="1"/>
</dbReference>
<dbReference type="InterPro" id="IPR050109">
    <property type="entry name" value="HTH-type_TetR-like_transc_reg"/>
</dbReference>
<name>A0A4R6QLC9_9BURK</name>
<dbReference type="PANTHER" id="PTHR30055:SF239">
    <property type="entry name" value="TRANSCRIPTIONAL REGULATORY PROTEIN"/>
    <property type="match status" value="1"/>
</dbReference>
<evidence type="ECO:0000256" key="3">
    <source>
        <dbReference type="SAM" id="MobiDB-lite"/>
    </source>
</evidence>
<feature type="region of interest" description="Disordered" evidence="3">
    <location>
        <begin position="1"/>
        <end position="21"/>
    </location>
</feature>
<dbReference type="PRINTS" id="PR00455">
    <property type="entry name" value="HTHTETR"/>
</dbReference>